<proteinExistence type="predicted"/>
<organism evidence="1 2">
    <name type="scientific">Salmonella virus VSe103</name>
    <dbReference type="NCBI Taxonomy" id="2301720"/>
    <lineage>
        <taxon>Viruses</taxon>
        <taxon>Duplodnaviria</taxon>
        <taxon>Heunggongvirae</taxon>
        <taxon>Uroviricota</taxon>
        <taxon>Caudoviricetes</taxon>
        <taxon>Sarkviridae</taxon>
        <taxon>Guernseyvirinae</taxon>
        <taxon>Jerseyvirus</taxon>
        <taxon>Jerseyvirus VSe103</taxon>
    </lineage>
</organism>
<reference evidence="1 2" key="1">
    <citation type="submission" date="2018-05" db="EMBL/GenBank/DDBJ databases">
        <title>Complete genome sequence of Salmonella Enteritidis bacteriophage VSe103.</title>
        <authorList>
            <person name="Volozhantsev N."/>
            <person name="Kislichkina A."/>
            <person name="Denisenko E."/>
            <person name="Verevkin V."/>
            <person name="Myakinina V."/>
            <person name="Krasilnikova V."/>
        </authorList>
    </citation>
    <scope>NUCLEOTIDE SEQUENCE [LARGE SCALE GENOMIC DNA]</scope>
</reference>
<dbReference type="EMBL" id="MH424443">
    <property type="protein sequence ID" value="AXQ70152.1"/>
    <property type="molecule type" value="Genomic_DNA"/>
</dbReference>
<evidence type="ECO:0000313" key="1">
    <source>
        <dbReference type="EMBL" id="AXQ70152.1"/>
    </source>
</evidence>
<evidence type="ECO:0008006" key="3">
    <source>
        <dbReference type="Google" id="ProtNLM"/>
    </source>
</evidence>
<keyword evidence="2" id="KW-1185">Reference proteome</keyword>
<sequence>MVTRKITDEQLQQELNAGLGPTEIAKKYNMSRRNVQLRSARLAKKGVGHGRDVSHLVPDGYKIKGTSSLVDEFGNTKLQWVKTDADAERQVELMRAVVDEMKKDLPKYKPVTLPKNGTDDDLLNLYTITDHHIGMLACREEGGDDYDTTIAESLAVDWLNSAVCMSPQSGECIINFLGDQMHYDGMKAMTPMSGHILSADSRLFKMIRTAIKVIKLAVSLCLRKHKKVKLLICEGNHDLSSSLWLREMFYEVYTNEPRVEVNREVSPYYAYKFGDCMISAHHGHCSNFTKVEQSIIGKYREMYGQCKFTYAHTGHLHHRAVKETNLLIVEQHQTLAAKDEYSSKGGYYSGRSANVITYHKRYGEVSRISIPVEMLRDINPKSTY</sequence>
<name>A0A385EGQ4_9CAUD</name>
<dbReference type="Proteomes" id="UP000263077">
    <property type="component" value="Segment"/>
</dbReference>
<protein>
    <recommendedName>
        <fullName evidence="3">Calcineurin-like phosphoesterase superfamily domain protein</fullName>
    </recommendedName>
</protein>
<gene>
    <name evidence="1" type="ORF">vse103_24</name>
</gene>
<dbReference type="InterPro" id="IPR029052">
    <property type="entry name" value="Metallo-depent_PP-like"/>
</dbReference>
<evidence type="ECO:0000313" key="2">
    <source>
        <dbReference type="Proteomes" id="UP000263077"/>
    </source>
</evidence>
<accession>A0A385EGQ4</accession>
<dbReference type="SUPFAM" id="SSF56300">
    <property type="entry name" value="Metallo-dependent phosphatases"/>
    <property type="match status" value="1"/>
</dbReference>